<sequence length="170" mass="19631">MKKITCFLIFLSSLIVFAQEKVENFPHSFLGKYKGTLEITSKRGTQKIPMEFHLTKTEKDSVFNYVIVYDKSPRNYFLKIVDQEKGIYDIDENNGIILPASFHKNVLHSFFEVQGNFLSTRLAFDTKQLEFEILFTRLENKTTTGGISKEIPEVFGYPIGVFQKAILVKD</sequence>
<reference evidence="2 3" key="1">
    <citation type="submission" date="2017-07" db="EMBL/GenBank/DDBJ databases">
        <authorList>
            <person name="Sun Z.S."/>
            <person name="Albrecht U."/>
            <person name="Echele G."/>
            <person name="Lee C.C."/>
        </authorList>
    </citation>
    <scope>NUCLEOTIDE SEQUENCE [LARGE SCALE GENOMIC DNA]</scope>
    <source>
        <strain evidence="3">type strain: KCTC 22618</strain>
    </source>
</reference>
<dbReference type="Proteomes" id="UP000215214">
    <property type="component" value="Chromosome TJEJU"/>
</dbReference>
<dbReference type="OrthoDB" id="671386at2"/>
<feature type="signal peptide" evidence="1">
    <location>
        <begin position="1"/>
        <end position="18"/>
    </location>
</feature>
<proteinExistence type="predicted"/>
<keyword evidence="3" id="KW-1185">Reference proteome</keyword>
<dbReference type="KEGG" id="tje:TJEJU_3579"/>
<dbReference type="RefSeq" id="WP_095074273.1">
    <property type="nucleotide sequence ID" value="NZ_LT899436.1"/>
</dbReference>
<name>A0A238UDE5_9FLAO</name>
<organism evidence="2 3">
    <name type="scientific">Tenacibaculum jejuense</name>
    <dbReference type="NCBI Taxonomy" id="584609"/>
    <lineage>
        <taxon>Bacteria</taxon>
        <taxon>Pseudomonadati</taxon>
        <taxon>Bacteroidota</taxon>
        <taxon>Flavobacteriia</taxon>
        <taxon>Flavobacteriales</taxon>
        <taxon>Flavobacteriaceae</taxon>
        <taxon>Tenacibaculum</taxon>
    </lineage>
</organism>
<gene>
    <name evidence="2" type="ORF">TJEJU_3579</name>
</gene>
<dbReference type="AlphaFoldDB" id="A0A238UDE5"/>
<feature type="chain" id="PRO_5013280373" evidence="1">
    <location>
        <begin position="19"/>
        <end position="170"/>
    </location>
</feature>
<keyword evidence="1" id="KW-0732">Signal</keyword>
<evidence type="ECO:0000313" key="3">
    <source>
        <dbReference type="Proteomes" id="UP000215214"/>
    </source>
</evidence>
<accession>A0A238UDE5</accession>
<protein>
    <submittedName>
        <fullName evidence="2">Uncharacterized protein</fullName>
    </submittedName>
</protein>
<dbReference type="EMBL" id="LT899436">
    <property type="protein sequence ID" value="SNR17223.1"/>
    <property type="molecule type" value="Genomic_DNA"/>
</dbReference>
<evidence type="ECO:0000313" key="2">
    <source>
        <dbReference type="EMBL" id="SNR17223.1"/>
    </source>
</evidence>
<evidence type="ECO:0000256" key="1">
    <source>
        <dbReference type="SAM" id="SignalP"/>
    </source>
</evidence>